<accession>A0A318QBL9</accession>
<evidence type="ECO:0000313" key="2">
    <source>
        <dbReference type="EMBL" id="PYD46524.1"/>
    </source>
</evidence>
<feature type="transmembrane region" description="Helical" evidence="1">
    <location>
        <begin position="38"/>
        <end position="59"/>
    </location>
</feature>
<sequence length="60" mass="6935">MVQHIFLILSIYEVPWLSILFILALTDNIKIFGGVSSFAMRFYSLFALSSLRLCGRIFFD</sequence>
<comment type="caution">
    <text evidence="3">The sequence shown here is derived from an EMBL/GenBank/DDBJ whole genome shotgun (WGS) entry which is preliminary data.</text>
</comment>
<reference evidence="2 5" key="2">
    <citation type="submission" date="2018-02" db="EMBL/GenBank/DDBJ databases">
        <authorList>
            <person name="Skraban J."/>
            <person name="Trcek J."/>
        </authorList>
    </citation>
    <scope>NUCLEOTIDE SEQUENCE [LARGE SCALE GENOMIC DNA]</scope>
    <source>
        <strain evidence="2 5">AV446</strain>
    </source>
</reference>
<reference evidence="3 4" key="1">
    <citation type="submission" date="2017-07" db="EMBL/GenBank/DDBJ databases">
        <title>A draft genome sequence of Komagataeibacter sp. T5K1.</title>
        <authorList>
            <person name="Skraban J."/>
            <person name="Cleenwerck I."/>
            <person name="Vandamme P."/>
            <person name="Trcek J."/>
        </authorList>
    </citation>
    <scope>NUCLEOTIDE SEQUENCE [LARGE SCALE GENOMIC DNA]</scope>
    <source>
        <strain evidence="3 4">T5K1</strain>
    </source>
</reference>
<gene>
    <name evidence="2" type="ORF">C3920_14580</name>
    <name evidence="3" type="ORF">CFR71_13055</name>
</gene>
<protein>
    <submittedName>
        <fullName evidence="3">Uncharacterized protein</fullName>
    </submittedName>
</protein>
<keyword evidence="5" id="KW-1185">Reference proteome</keyword>
<evidence type="ECO:0000313" key="5">
    <source>
        <dbReference type="Proteomes" id="UP000248116"/>
    </source>
</evidence>
<dbReference type="AlphaFoldDB" id="A0A318QBL9"/>
<proteinExistence type="predicted"/>
<evidence type="ECO:0000313" key="4">
    <source>
        <dbReference type="Proteomes" id="UP000247609"/>
    </source>
</evidence>
<evidence type="ECO:0000313" key="3">
    <source>
        <dbReference type="EMBL" id="PYD74748.1"/>
    </source>
</evidence>
<name>A0A318QBL9_9PROT</name>
<dbReference type="EMBL" id="NOXG01000025">
    <property type="protein sequence ID" value="PYD74748.1"/>
    <property type="molecule type" value="Genomic_DNA"/>
</dbReference>
<keyword evidence="1" id="KW-0812">Transmembrane</keyword>
<feature type="transmembrane region" description="Helical" evidence="1">
    <location>
        <begin position="6"/>
        <end position="26"/>
    </location>
</feature>
<keyword evidence="1" id="KW-0472">Membrane</keyword>
<organism evidence="3 4">
    <name type="scientific">Novacetimonas pomaceti</name>
    <dbReference type="NCBI Taxonomy" id="2021998"/>
    <lineage>
        <taxon>Bacteria</taxon>
        <taxon>Pseudomonadati</taxon>
        <taxon>Pseudomonadota</taxon>
        <taxon>Alphaproteobacteria</taxon>
        <taxon>Acetobacterales</taxon>
        <taxon>Acetobacteraceae</taxon>
        <taxon>Novacetimonas</taxon>
    </lineage>
</organism>
<dbReference type="Proteomes" id="UP000247609">
    <property type="component" value="Unassembled WGS sequence"/>
</dbReference>
<dbReference type="Proteomes" id="UP000248116">
    <property type="component" value="Unassembled WGS sequence"/>
</dbReference>
<evidence type="ECO:0000256" key="1">
    <source>
        <dbReference type="SAM" id="Phobius"/>
    </source>
</evidence>
<keyword evidence="1" id="KW-1133">Transmembrane helix</keyword>
<dbReference type="EMBL" id="PRCW01000125">
    <property type="protein sequence ID" value="PYD46524.1"/>
    <property type="molecule type" value="Genomic_DNA"/>
</dbReference>